<dbReference type="AlphaFoldDB" id="R7RWK9"/>
<organism evidence="6 7">
    <name type="scientific">Stereum hirsutum (strain FP-91666)</name>
    <name type="common">White-rot fungus</name>
    <dbReference type="NCBI Taxonomy" id="721885"/>
    <lineage>
        <taxon>Eukaryota</taxon>
        <taxon>Fungi</taxon>
        <taxon>Dikarya</taxon>
        <taxon>Basidiomycota</taxon>
        <taxon>Agaricomycotina</taxon>
        <taxon>Agaricomycetes</taxon>
        <taxon>Russulales</taxon>
        <taxon>Stereaceae</taxon>
        <taxon>Stereum</taxon>
    </lineage>
</organism>
<gene>
    <name evidence="6" type="ORF">STEHIDRAFT_163951</name>
</gene>
<dbReference type="InterPro" id="IPR002893">
    <property type="entry name" value="Znf_MYND"/>
</dbReference>
<keyword evidence="7" id="KW-1185">Reference proteome</keyword>
<evidence type="ECO:0000256" key="3">
    <source>
        <dbReference type="ARBA" id="ARBA00022833"/>
    </source>
</evidence>
<dbReference type="Proteomes" id="UP000053927">
    <property type="component" value="Unassembled WGS sequence"/>
</dbReference>
<evidence type="ECO:0000256" key="4">
    <source>
        <dbReference type="PROSITE-ProRule" id="PRU00134"/>
    </source>
</evidence>
<dbReference type="GeneID" id="18802476"/>
<evidence type="ECO:0000313" key="7">
    <source>
        <dbReference type="Proteomes" id="UP000053927"/>
    </source>
</evidence>
<dbReference type="EMBL" id="JH687408">
    <property type="protein sequence ID" value="EIM79190.1"/>
    <property type="molecule type" value="Genomic_DNA"/>
</dbReference>
<reference evidence="7" key="1">
    <citation type="journal article" date="2012" name="Science">
        <title>The Paleozoic origin of enzymatic lignin decomposition reconstructed from 31 fungal genomes.</title>
        <authorList>
            <person name="Floudas D."/>
            <person name="Binder M."/>
            <person name="Riley R."/>
            <person name="Barry K."/>
            <person name="Blanchette R.A."/>
            <person name="Henrissat B."/>
            <person name="Martinez A.T."/>
            <person name="Otillar R."/>
            <person name="Spatafora J.W."/>
            <person name="Yadav J.S."/>
            <person name="Aerts A."/>
            <person name="Benoit I."/>
            <person name="Boyd A."/>
            <person name="Carlson A."/>
            <person name="Copeland A."/>
            <person name="Coutinho P.M."/>
            <person name="de Vries R.P."/>
            <person name="Ferreira P."/>
            <person name="Findley K."/>
            <person name="Foster B."/>
            <person name="Gaskell J."/>
            <person name="Glotzer D."/>
            <person name="Gorecki P."/>
            <person name="Heitman J."/>
            <person name="Hesse C."/>
            <person name="Hori C."/>
            <person name="Igarashi K."/>
            <person name="Jurgens J.A."/>
            <person name="Kallen N."/>
            <person name="Kersten P."/>
            <person name="Kohler A."/>
            <person name="Kuees U."/>
            <person name="Kumar T.K.A."/>
            <person name="Kuo A."/>
            <person name="LaButti K."/>
            <person name="Larrondo L.F."/>
            <person name="Lindquist E."/>
            <person name="Ling A."/>
            <person name="Lombard V."/>
            <person name="Lucas S."/>
            <person name="Lundell T."/>
            <person name="Martin R."/>
            <person name="McLaughlin D.J."/>
            <person name="Morgenstern I."/>
            <person name="Morin E."/>
            <person name="Murat C."/>
            <person name="Nagy L.G."/>
            <person name="Nolan M."/>
            <person name="Ohm R.A."/>
            <person name="Patyshakuliyeva A."/>
            <person name="Rokas A."/>
            <person name="Ruiz-Duenas F.J."/>
            <person name="Sabat G."/>
            <person name="Salamov A."/>
            <person name="Samejima M."/>
            <person name="Schmutz J."/>
            <person name="Slot J.C."/>
            <person name="St John F."/>
            <person name="Stenlid J."/>
            <person name="Sun H."/>
            <person name="Sun S."/>
            <person name="Syed K."/>
            <person name="Tsang A."/>
            <person name="Wiebenga A."/>
            <person name="Young D."/>
            <person name="Pisabarro A."/>
            <person name="Eastwood D.C."/>
            <person name="Martin F."/>
            <person name="Cullen D."/>
            <person name="Grigoriev I.V."/>
            <person name="Hibbett D.S."/>
        </authorList>
    </citation>
    <scope>NUCLEOTIDE SEQUENCE [LARGE SCALE GENOMIC DNA]</scope>
    <source>
        <strain evidence="7">FP-91666</strain>
    </source>
</reference>
<dbReference type="Pfam" id="PF01753">
    <property type="entry name" value="zf-MYND"/>
    <property type="match status" value="1"/>
</dbReference>
<name>R7RWK9_STEHR</name>
<keyword evidence="3" id="KW-0862">Zinc</keyword>
<keyword evidence="1" id="KW-0479">Metal-binding</keyword>
<proteinExistence type="predicted"/>
<dbReference type="KEGG" id="shs:STEHIDRAFT_163951"/>
<evidence type="ECO:0000259" key="5">
    <source>
        <dbReference type="PROSITE" id="PS50865"/>
    </source>
</evidence>
<dbReference type="GO" id="GO:0008270">
    <property type="term" value="F:zinc ion binding"/>
    <property type="evidence" value="ECO:0007669"/>
    <property type="project" value="UniProtKB-KW"/>
</dbReference>
<evidence type="ECO:0000256" key="1">
    <source>
        <dbReference type="ARBA" id="ARBA00022723"/>
    </source>
</evidence>
<dbReference type="Gene3D" id="6.10.140.2220">
    <property type="match status" value="1"/>
</dbReference>
<accession>R7RWK9</accession>
<feature type="domain" description="MYND-type" evidence="5">
    <location>
        <begin position="12"/>
        <end position="53"/>
    </location>
</feature>
<dbReference type="RefSeq" id="XP_007311744.1">
    <property type="nucleotide sequence ID" value="XM_007311682.1"/>
</dbReference>
<keyword evidence="2 4" id="KW-0863">Zinc-finger</keyword>
<dbReference type="PROSITE" id="PS01360">
    <property type="entry name" value="ZF_MYND_1"/>
    <property type="match status" value="1"/>
</dbReference>
<dbReference type="OrthoDB" id="3040003at2759"/>
<sequence>MPPVHRTVYPPCEGCEGYPPPGNSFPRCSGCHTTPFCSAQCQSAAWKSHKGICKQMMQADHSPAAALERRQWGHWRVEHNDSLGIACSHAVRELCHGDPSRIESYDWDKTLIGIHVVSNAYQRHLPRSQSIHPVSIEALKRERYLPVDLDDYCKRRVSAQAEWVADARSKGEEEPLAMVIVMLDCVDTISFSLLCHPIFKSFMTRTASLPMDAFGWRQTFAQLLFNGHCAVELRRGESTRRGVITDSWDPATRRFHAREVNGSELERAGYAPQTYGVVHAPLSHGAKVKFDASLIQLDEAGEWTWAFSYGH</sequence>
<evidence type="ECO:0000313" key="6">
    <source>
        <dbReference type="EMBL" id="EIM79190.1"/>
    </source>
</evidence>
<dbReference type="PROSITE" id="PS50865">
    <property type="entry name" value="ZF_MYND_2"/>
    <property type="match status" value="1"/>
</dbReference>
<protein>
    <recommendedName>
        <fullName evidence="5">MYND-type domain-containing protein</fullName>
    </recommendedName>
</protein>
<dbReference type="SUPFAM" id="SSF144232">
    <property type="entry name" value="HIT/MYND zinc finger-like"/>
    <property type="match status" value="1"/>
</dbReference>
<evidence type="ECO:0000256" key="2">
    <source>
        <dbReference type="ARBA" id="ARBA00022771"/>
    </source>
</evidence>